<comment type="caution">
    <text evidence="2">The sequence shown here is derived from an EMBL/GenBank/DDBJ whole genome shotgun (WGS) entry which is preliminary data.</text>
</comment>
<keyword evidence="3" id="KW-1185">Reference proteome</keyword>
<evidence type="ECO:0000256" key="1">
    <source>
        <dbReference type="SAM" id="SignalP"/>
    </source>
</evidence>
<keyword evidence="1" id="KW-0732">Signal</keyword>
<organism evidence="2 3">
    <name type="scientific">Hibiscus sabdariffa</name>
    <name type="common">roselle</name>
    <dbReference type="NCBI Taxonomy" id="183260"/>
    <lineage>
        <taxon>Eukaryota</taxon>
        <taxon>Viridiplantae</taxon>
        <taxon>Streptophyta</taxon>
        <taxon>Embryophyta</taxon>
        <taxon>Tracheophyta</taxon>
        <taxon>Spermatophyta</taxon>
        <taxon>Magnoliopsida</taxon>
        <taxon>eudicotyledons</taxon>
        <taxon>Gunneridae</taxon>
        <taxon>Pentapetalae</taxon>
        <taxon>rosids</taxon>
        <taxon>malvids</taxon>
        <taxon>Malvales</taxon>
        <taxon>Malvaceae</taxon>
        <taxon>Malvoideae</taxon>
        <taxon>Hibiscus</taxon>
    </lineage>
</organism>
<proteinExistence type="predicted"/>
<feature type="signal peptide" evidence="1">
    <location>
        <begin position="1"/>
        <end position="24"/>
    </location>
</feature>
<accession>A0ABR2FTS5</accession>
<reference evidence="2 3" key="1">
    <citation type="journal article" date="2024" name="G3 (Bethesda)">
        <title>Genome assembly of Hibiscus sabdariffa L. provides insights into metabolisms of medicinal natural products.</title>
        <authorList>
            <person name="Kim T."/>
        </authorList>
    </citation>
    <scope>NUCLEOTIDE SEQUENCE [LARGE SCALE GENOMIC DNA]</scope>
    <source>
        <strain evidence="2">TK-2024</strain>
        <tissue evidence="2">Old leaves</tissue>
    </source>
</reference>
<gene>
    <name evidence="2" type="ORF">V6N12_022142</name>
</gene>
<feature type="chain" id="PRO_5046502569" description="Secreted protein" evidence="1">
    <location>
        <begin position="25"/>
        <end position="117"/>
    </location>
</feature>
<dbReference type="EMBL" id="JBBPBM010000004">
    <property type="protein sequence ID" value="KAK8587659.1"/>
    <property type="molecule type" value="Genomic_DNA"/>
</dbReference>
<sequence>MTKALIIVLSFVLILSIHFTVGQGMQIKGFVKLSTHGNFANQITSSSDGELSLDQAAKISEEIERTFEKKEKAADRSTEVISAMEEDEREAAASIIADLAREEQADQMDVAMSPEYE</sequence>
<dbReference type="Proteomes" id="UP001472677">
    <property type="component" value="Unassembled WGS sequence"/>
</dbReference>
<evidence type="ECO:0000313" key="2">
    <source>
        <dbReference type="EMBL" id="KAK8587659.1"/>
    </source>
</evidence>
<evidence type="ECO:0008006" key="4">
    <source>
        <dbReference type="Google" id="ProtNLM"/>
    </source>
</evidence>
<name>A0ABR2FTS5_9ROSI</name>
<protein>
    <recommendedName>
        <fullName evidence="4">Secreted protein</fullName>
    </recommendedName>
</protein>
<evidence type="ECO:0000313" key="3">
    <source>
        <dbReference type="Proteomes" id="UP001472677"/>
    </source>
</evidence>